<dbReference type="EMBL" id="CP015249">
    <property type="protein sequence ID" value="ANB17801.1"/>
    <property type="molecule type" value="Genomic_DNA"/>
</dbReference>
<dbReference type="AlphaFoldDB" id="A0A160DUS8"/>
<sequence>MKRRGRAGATPVRLLTPRACAGVDAPHRHEWTYGRPFMAMYSVNSTLAAFGTQARCRA</sequence>
<dbReference type="STRING" id="1300342.I596_1777"/>
<keyword evidence="2" id="KW-1185">Reference proteome</keyword>
<gene>
    <name evidence="1" type="ORF">I596_1777</name>
</gene>
<accession>A0A160DUS8</accession>
<evidence type="ECO:0000313" key="2">
    <source>
        <dbReference type="Proteomes" id="UP000076830"/>
    </source>
</evidence>
<dbReference type="Proteomes" id="UP000076830">
    <property type="component" value="Chromosome"/>
</dbReference>
<evidence type="ECO:0000313" key="1">
    <source>
        <dbReference type="EMBL" id="ANB17801.1"/>
    </source>
</evidence>
<reference evidence="1 2" key="1">
    <citation type="submission" date="2016-04" db="EMBL/GenBank/DDBJ databases">
        <title>Complete genome sequence of Dokdonella koreensis DS-123T.</title>
        <authorList>
            <person name="Kim J.F."/>
            <person name="Lee H."/>
            <person name="Kwak M.-J."/>
        </authorList>
    </citation>
    <scope>NUCLEOTIDE SEQUENCE [LARGE SCALE GENOMIC DNA]</scope>
    <source>
        <strain evidence="1 2">DS-123</strain>
    </source>
</reference>
<proteinExistence type="predicted"/>
<dbReference type="KEGG" id="dko:I596_1777"/>
<organism evidence="1 2">
    <name type="scientific">Dokdonella koreensis DS-123</name>
    <dbReference type="NCBI Taxonomy" id="1300342"/>
    <lineage>
        <taxon>Bacteria</taxon>
        <taxon>Pseudomonadati</taxon>
        <taxon>Pseudomonadota</taxon>
        <taxon>Gammaproteobacteria</taxon>
        <taxon>Lysobacterales</taxon>
        <taxon>Rhodanobacteraceae</taxon>
        <taxon>Dokdonella</taxon>
    </lineage>
</organism>
<protein>
    <submittedName>
        <fullName evidence="1">Uncharacterized protein</fullName>
    </submittedName>
</protein>
<name>A0A160DUS8_9GAMM</name>